<name>A0A0A8YGP6_ARUDO</name>
<protein>
    <submittedName>
        <fullName evidence="1">Uncharacterized protein</fullName>
    </submittedName>
</protein>
<accession>A0A0A8YGP6</accession>
<reference evidence="1" key="1">
    <citation type="submission" date="2014-09" db="EMBL/GenBank/DDBJ databases">
        <authorList>
            <person name="Magalhaes I.L.F."/>
            <person name="Oliveira U."/>
            <person name="Santos F.R."/>
            <person name="Vidigal T.H.D.A."/>
            <person name="Brescovit A.D."/>
            <person name="Santos A.J."/>
        </authorList>
    </citation>
    <scope>NUCLEOTIDE SEQUENCE</scope>
    <source>
        <tissue evidence="1">Shoot tissue taken approximately 20 cm above the soil surface</tissue>
    </source>
</reference>
<proteinExistence type="predicted"/>
<dbReference type="AlphaFoldDB" id="A0A0A8YGP6"/>
<sequence length="34" mass="3923">MEMEQFAKSFGKWSKSRMGGYKMIEEQVLSAPPL</sequence>
<dbReference type="EMBL" id="GBRH01272889">
    <property type="protein sequence ID" value="JAD25006.1"/>
    <property type="molecule type" value="Transcribed_RNA"/>
</dbReference>
<evidence type="ECO:0000313" key="1">
    <source>
        <dbReference type="EMBL" id="JAD25006.1"/>
    </source>
</evidence>
<organism evidence="1">
    <name type="scientific">Arundo donax</name>
    <name type="common">Giant reed</name>
    <name type="synonym">Donax arundinaceus</name>
    <dbReference type="NCBI Taxonomy" id="35708"/>
    <lineage>
        <taxon>Eukaryota</taxon>
        <taxon>Viridiplantae</taxon>
        <taxon>Streptophyta</taxon>
        <taxon>Embryophyta</taxon>
        <taxon>Tracheophyta</taxon>
        <taxon>Spermatophyta</taxon>
        <taxon>Magnoliopsida</taxon>
        <taxon>Liliopsida</taxon>
        <taxon>Poales</taxon>
        <taxon>Poaceae</taxon>
        <taxon>PACMAD clade</taxon>
        <taxon>Arundinoideae</taxon>
        <taxon>Arundineae</taxon>
        <taxon>Arundo</taxon>
    </lineage>
</organism>
<reference evidence="1" key="2">
    <citation type="journal article" date="2015" name="Data Brief">
        <title>Shoot transcriptome of the giant reed, Arundo donax.</title>
        <authorList>
            <person name="Barrero R.A."/>
            <person name="Guerrero F.D."/>
            <person name="Moolhuijzen P."/>
            <person name="Goolsby J.A."/>
            <person name="Tidwell J."/>
            <person name="Bellgard S.E."/>
            <person name="Bellgard M.I."/>
        </authorList>
    </citation>
    <scope>NUCLEOTIDE SEQUENCE</scope>
    <source>
        <tissue evidence="1">Shoot tissue taken approximately 20 cm above the soil surface</tissue>
    </source>
</reference>